<dbReference type="AlphaFoldDB" id="A0AA36NJS9"/>
<comment type="similarity">
    <text evidence="1">Belongs to the PIGL family.</text>
</comment>
<evidence type="ECO:0000256" key="2">
    <source>
        <dbReference type="ARBA" id="ARBA00012176"/>
    </source>
</evidence>
<dbReference type="EMBL" id="CAUJNA010003794">
    <property type="protein sequence ID" value="CAJ1409924.1"/>
    <property type="molecule type" value="Genomic_DNA"/>
</dbReference>
<dbReference type="EC" id="3.5.1.89" evidence="2"/>
<evidence type="ECO:0000313" key="3">
    <source>
        <dbReference type="EMBL" id="CAJ1409924.1"/>
    </source>
</evidence>
<dbReference type="Pfam" id="PF02585">
    <property type="entry name" value="PIG-L"/>
    <property type="match status" value="1"/>
</dbReference>
<comment type="caution">
    <text evidence="3">The sequence shown here is derived from an EMBL/GenBank/DDBJ whole genome shotgun (WGS) entry which is preliminary data.</text>
</comment>
<sequence>MAGTAPPTAEEGSFRQGYNCFARPKRAARSACSALLVVAHADDETLFAGEALLGRAARLCAKTTWHVVVATGQATRREKELRVVLNIARANSLAASITSEVWDYDDCDYLSCEQFLGAESIRDKLRAVLSRGWDFVVTHNEHGEYHHAQHIGLHRILKALAGAEGFGQMLVFNPLPELNATISLGKQRMLQTYLHLAESNARQRVFASLSGYSEHLVPLEHFQRPPALGVYFWQGIGEDLGNHFAYDWTRPLKAWGEPFTAKQCGPAVQEFFINTWRRSCEEKTTTPIRFPEICLALQRHSASLGAELWRRLQAMEAWVELQASTPRGPAGLRCQAALPSAEVKGSVTAWDVELEASREMHLEMLVLRPIIVGWKEGYKGRTYKIQGSSGPRRVKPGFSQVSWQPAAPIPVQPYDEVGWGAFVEIGNLSAYPADPKREAACVGARGCEGDICVFDTWPEEWMAGFQMHKASMRTAPLAAAPPRAQKFFQVMEALDISEFVESSSSYEELLTLRHRLEHPDLGLFEDKIRLRRELLPAAGVEATPSIHLSYDDFDVARFLHGRSSYVVKPSHMSESQHVFVIKDGLNLLHSTWFASPARNSVQEIQAVVDGFPQHKAKDWECRALLGARPGVIVEELVLATKAELPGKYMVDEYKFYTSWGETILAENIIFSSGVMMEISRDGQILTAKDGCPPACLAPCFREMVRMAEQVATYARTDFLRVDILVQGNCEALYVSEVELFPASDFSPALKEAVAQRWRSGYGV</sequence>
<dbReference type="InterPro" id="IPR003737">
    <property type="entry name" value="GlcNAc_PI_deacetylase-related"/>
</dbReference>
<proteinExistence type="inferred from homology"/>
<dbReference type="Gene3D" id="3.40.50.10320">
    <property type="entry name" value="LmbE-like"/>
    <property type="match status" value="1"/>
</dbReference>
<dbReference type="SUPFAM" id="SSF102588">
    <property type="entry name" value="LmbE-like"/>
    <property type="match status" value="1"/>
</dbReference>
<dbReference type="Proteomes" id="UP001178507">
    <property type="component" value="Unassembled WGS sequence"/>
</dbReference>
<accession>A0AA36NJS9</accession>
<dbReference type="PANTHER" id="PTHR12993:SF26">
    <property type="entry name" value="1D-MYO-INOSITOL 2-ACETAMIDO-2-DEOXY-ALPHA-D-GLUCOPYRANOSIDE DEACETYLASE"/>
    <property type="match status" value="1"/>
</dbReference>
<dbReference type="PANTHER" id="PTHR12993">
    <property type="entry name" value="N-ACETYLGLUCOSAMINYL-PHOSPHATIDYLINOSITOL DE-N-ACETYLASE-RELATED"/>
    <property type="match status" value="1"/>
</dbReference>
<organism evidence="3 4">
    <name type="scientific">Effrenium voratum</name>
    <dbReference type="NCBI Taxonomy" id="2562239"/>
    <lineage>
        <taxon>Eukaryota</taxon>
        <taxon>Sar</taxon>
        <taxon>Alveolata</taxon>
        <taxon>Dinophyceae</taxon>
        <taxon>Suessiales</taxon>
        <taxon>Symbiodiniaceae</taxon>
        <taxon>Effrenium</taxon>
    </lineage>
</organism>
<evidence type="ECO:0000256" key="1">
    <source>
        <dbReference type="ARBA" id="ARBA00006066"/>
    </source>
</evidence>
<dbReference type="InterPro" id="IPR024078">
    <property type="entry name" value="LmbE-like_dom_sf"/>
</dbReference>
<protein>
    <recommendedName>
        <fullName evidence="2">N-acetylglucosaminylphosphatidylinositol deacetylase</fullName>
        <ecNumber evidence="2">3.5.1.89</ecNumber>
    </recommendedName>
</protein>
<dbReference type="GO" id="GO:0000225">
    <property type="term" value="F:N-acetylglucosaminylphosphatidylinositol deacetylase activity"/>
    <property type="evidence" value="ECO:0007669"/>
    <property type="project" value="UniProtKB-EC"/>
</dbReference>
<evidence type="ECO:0000313" key="4">
    <source>
        <dbReference type="Proteomes" id="UP001178507"/>
    </source>
</evidence>
<name>A0AA36NJS9_9DINO</name>
<reference evidence="3" key="1">
    <citation type="submission" date="2023-08" db="EMBL/GenBank/DDBJ databases">
        <authorList>
            <person name="Chen Y."/>
            <person name="Shah S."/>
            <person name="Dougan E. K."/>
            <person name="Thang M."/>
            <person name="Chan C."/>
        </authorList>
    </citation>
    <scope>NUCLEOTIDE SEQUENCE</scope>
</reference>
<keyword evidence="4" id="KW-1185">Reference proteome</keyword>
<gene>
    <name evidence="3" type="ORF">EVOR1521_LOCUS30889</name>
</gene>